<feature type="coiled-coil region" evidence="18">
    <location>
        <begin position="1057"/>
        <end position="1084"/>
    </location>
</feature>
<feature type="compositionally biased region" description="Pro residues" evidence="19">
    <location>
        <begin position="1555"/>
        <end position="1588"/>
    </location>
</feature>
<accession>B6K810</accession>
<evidence type="ECO:0000256" key="19">
    <source>
        <dbReference type="SAM" id="MobiDB-lite"/>
    </source>
</evidence>
<feature type="region of interest" description="Disordered" evidence="19">
    <location>
        <begin position="1157"/>
        <end position="1229"/>
    </location>
</feature>
<evidence type="ECO:0000313" key="24">
    <source>
        <dbReference type="JaponicusDB" id="SJAG_04886"/>
    </source>
</evidence>
<feature type="domain" description="EH" evidence="20">
    <location>
        <begin position="250"/>
        <end position="338"/>
    </location>
</feature>
<dbReference type="PANTHER" id="PTHR11216:SF173">
    <property type="entry name" value="ACTIN CYTOSKELETON-REGULATORY COMPLEX PROTEIN PAN1"/>
    <property type="match status" value="1"/>
</dbReference>
<dbReference type="GO" id="GO:0030674">
    <property type="term" value="F:protein-macromolecule adaptor activity"/>
    <property type="evidence" value="ECO:0000318"/>
    <property type="project" value="GO_Central"/>
</dbReference>
<evidence type="ECO:0000256" key="14">
    <source>
        <dbReference type="ARBA" id="ARBA00023136"/>
    </source>
</evidence>
<protein>
    <recommendedName>
        <fullName evidence="6">Actin cytoskeleton-regulatory complex protein PAN1</fullName>
    </recommendedName>
    <alternativeName>
        <fullName evidence="7">Actin cytoskeleton-regulatory complex protein pan1</fullName>
    </alternativeName>
</protein>
<dbReference type="GO" id="GO:0016197">
    <property type="term" value="P:endosomal transport"/>
    <property type="evidence" value="ECO:0000318"/>
    <property type="project" value="GO_Central"/>
</dbReference>
<keyword evidence="25" id="KW-1185">Reference proteome</keyword>
<reference evidence="23 25" key="1">
    <citation type="journal article" date="2011" name="Science">
        <title>Comparative functional genomics of the fission yeasts.</title>
        <authorList>
            <person name="Rhind N."/>
            <person name="Chen Z."/>
            <person name="Yassour M."/>
            <person name="Thompson D.A."/>
            <person name="Haas B.J."/>
            <person name="Habib N."/>
            <person name="Wapinski I."/>
            <person name="Roy S."/>
            <person name="Lin M.F."/>
            <person name="Heiman D.I."/>
            <person name="Young S.K."/>
            <person name="Furuya K."/>
            <person name="Guo Y."/>
            <person name="Pidoux A."/>
            <person name="Chen H.M."/>
            <person name="Robbertse B."/>
            <person name="Goldberg J.M."/>
            <person name="Aoki K."/>
            <person name="Bayne E.H."/>
            <person name="Berlin A.M."/>
            <person name="Desjardins C.A."/>
            <person name="Dobbs E."/>
            <person name="Dukaj L."/>
            <person name="Fan L."/>
            <person name="FitzGerald M.G."/>
            <person name="French C."/>
            <person name="Gujja S."/>
            <person name="Hansen K."/>
            <person name="Keifenheim D."/>
            <person name="Levin J.Z."/>
            <person name="Mosher R.A."/>
            <person name="Mueller C.A."/>
            <person name="Pfiffner J."/>
            <person name="Priest M."/>
            <person name="Russ C."/>
            <person name="Smialowska A."/>
            <person name="Swoboda P."/>
            <person name="Sykes S.M."/>
            <person name="Vaughn M."/>
            <person name="Vengrova S."/>
            <person name="Yoder R."/>
            <person name="Zeng Q."/>
            <person name="Allshire R."/>
            <person name="Baulcombe D."/>
            <person name="Birren B.W."/>
            <person name="Brown W."/>
            <person name="Ekwall K."/>
            <person name="Kellis M."/>
            <person name="Leatherwood J."/>
            <person name="Levin H."/>
            <person name="Margalit H."/>
            <person name="Martienssen R."/>
            <person name="Nieduszynski C.A."/>
            <person name="Spatafora J.W."/>
            <person name="Friedman N."/>
            <person name="Dalgaard J.Z."/>
            <person name="Baumann P."/>
            <person name="Niki H."/>
            <person name="Regev A."/>
            <person name="Nusbaum C."/>
        </authorList>
    </citation>
    <scope>NUCLEOTIDE SEQUENCE [LARGE SCALE GENOMIC DNA]</scope>
    <source>
        <strain evidence="25">yFS275 / FY16936</strain>
    </source>
</reference>
<dbReference type="GO" id="GO:0010008">
    <property type="term" value="C:endosome membrane"/>
    <property type="evidence" value="ECO:0007669"/>
    <property type="project" value="UniProtKB-SubCell"/>
</dbReference>
<feature type="domain" description="EF-hand" evidence="21">
    <location>
        <begin position="760"/>
        <end position="795"/>
    </location>
</feature>
<dbReference type="GeneID" id="7050317"/>
<dbReference type="SMART" id="SM00246">
    <property type="entry name" value="WH2"/>
    <property type="match status" value="1"/>
</dbReference>
<feature type="compositionally biased region" description="Low complexity" evidence="19">
    <location>
        <begin position="1313"/>
        <end position="1337"/>
    </location>
</feature>
<sequence>MNGSMYGYGGNGMNQQNMMGSYGMPSTNPASYTGTPGMGYQDPMTGMYGQVPQQQQQQQYQQMPATGAPTYTDASYGMMANNDPFSYSNPGSVMSYDPMNPYGNVGMPVQPSQQQTYGGYDPMQAAGAYGMPGMVQQQPMQPDTSSYMQTQQTGFQQIQPQQTQNAVANPFMSYQQTGMQQNILPQRTGTQYSQMTGGAGVLGGYNPFQSATGGIVSQPTGMAPLKAQKTGQIHSSHAMDTRLSFVSAADQMKFEQLFKSAVNTEESMSGETARAILSRSRLPNDVLANIWRLSDTTRSGRLLFPQFVLAMYLCNLALTRKPLPDPVPEPILNEVNSMVDAISFSLGDGSNQYSLPFTGSASMPNNGAQPMLPQRTGMQPQPAGMPPMLPQRTGMQPMMPQQTGMQPMIAQRTGMQPVMPQQTGVQPMVAQRTGMQPMMPQQTGVQPMMPQRTGMQPMMPQRTGMQPMMPQQTGVQPMVAQRTGMQPMMPQRTGMQPQPVGMPPMLPQRTGMQPMMPQQTGVQPMVAQRTGMQPMMPQRTGMQPMMPQRTGMQPQPAGMPPMLPQRTGMQPMMPQQTGVQPMVAQRTGMQPMMPQRTGMQPQPAGMPPMLPQRTGMQPMMPQQTGVQPMVAQRTGMQPMMPQRTGMQPMMPQRTGMQPMMPQQTGMAPLVAMPTGKPGEWGFVNAPSADLPAINALGQQLMPNAPMNQHLQNFQTNSDIPWAISKHEKKVYDQIFDAWDKDHKGRVSGNAALEIFGQSRLQREELERIWALADNGDKGHLDRDEFAVALHLIYRKLNGYDIPATLPPELIPPSTRNFSDSLNRVKQFIKEDTSRKGAFDISNQSRLRQNSFYQSNDEAPAKDPTLYRFNEDETVGYVSSARRKSGAEASNKPDTVDAEIEAMKEAVRQKKILLEALEVKKLEQGADEKSVTLLRSSIADLKSKLDKLDKSGDRHTAASLQQKYEDLVKRIDELRKSVRNANDNLVDAAVNVVKDAFTREASEKISDVDPRILDASKALKRRILELTGVPIPSSLGEVTSASTVKRCMDSLDDAVTKQERNREAVSGLESNISSLQNEIRELLNKPVMSTAPVTHVKEEAPVFSARNTQSAQVNSTTPTPTPAPAPAPVKEEKHAETVEERSARIKAEAQRRMNERLAALGIKPRRGSAASQTLSPANSSTSLSSSFSRMSVNDKTEERTQSLQKESFASKQPTANQPVMAKQAAPAEQPVPQMQAVAPRAAEPMQPAKLTVPLSSIQRENKLEQNETARAPVYSPAMNAPSIGGIVGNASSDAHLSRSLQPSLGTSAAPRDNVSNVPTASTPSSSAPSGSFSANASNFRREEAPNGVSMTPVPSQFSHQVTPVVQSQKASPQQQSVSQPVVSHPPPSAPPAAPVPLNSVPRSVMPPASGSSQSTIPPSSHSTPSSEGAPAAPPPPPVPSMAPPSLPKVAASNVSQSNSQTMSQPASVPLSVNGPLKSNPFSKNTGPGAPLAPRAMHTYQYTDNDNWSQKSDEEEESDDEVTSRKDAAALASRLFGGMAPIRPMSASVTGGTMSKPPTPQSHPPPPPSMAAPPVPPAAPPAAPVPPPAPSASARNVSPAVDPNTRSALLQQIHTGARLRKTVTNDKSKPIGGRVVGDTADSNAWYGNLS</sequence>
<dbReference type="CDD" id="cd00052">
    <property type="entry name" value="EH"/>
    <property type="match status" value="2"/>
</dbReference>
<dbReference type="InterPro" id="IPR013182">
    <property type="entry name" value="DUF1720"/>
</dbReference>
<dbReference type="GO" id="GO:0005886">
    <property type="term" value="C:plasma membrane"/>
    <property type="evidence" value="ECO:0000318"/>
    <property type="project" value="GO_Central"/>
</dbReference>
<evidence type="ECO:0000256" key="16">
    <source>
        <dbReference type="ARBA" id="ARBA00023212"/>
    </source>
</evidence>
<dbReference type="VEuPathDB" id="FungiDB:SJAG_04886"/>
<evidence type="ECO:0000259" key="20">
    <source>
        <dbReference type="PROSITE" id="PS50031"/>
    </source>
</evidence>
<evidence type="ECO:0000259" key="21">
    <source>
        <dbReference type="PROSITE" id="PS50222"/>
    </source>
</evidence>
<feature type="compositionally biased region" description="Low complexity" evidence="19">
    <location>
        <begin position="1362"/>
        <end position="1381"/>
    </location>
</feature>
<dbReference type="InterPro" id="IPR011992">
    <property type="entry name" value="EF-hand-dom_pair"/>
</dbReference>
<keyword evidence="12" id="KW-0967">Endosome</keyword>
<feature type="compositionally biased region" description="Polar residues" evidence="19">
    <location>
        <begin position="1347"/>
        <end position="1360"/>
    </location>
</feature>
<feature type="region of interest" description="Disordered" evidence="19">
    <location>
        <begin position="1296"/>
        <end position="1648"/>
    </location>
</feature>
<feature type="compositionally biased region" description="Polar residues" evidence="19">
    <location>
        <begin position="1200"/>
        <end position="1216"/>
    </location>
</feature>
<evidence type="ECO:0000256" key="6">
    <source>
        <dbReference type="ARBA" id="ARBA00015110"/>
    </source>
</evidence>
<dbReference type="PROSITE" id="PS51082">
    <property type="entry name" value="WH2"/>
    <property type="match status" value="1"/>
</dbReference>
<evidence type="ECO:0000256" key="18">
    <source>
        <dbReference type="SAM" id="Coils"/>
    </source>
</evidence>
<keyword evidence="16" id="KW-0206">Cytoskeleton</keyword>
<dbReference type="Gene3D" id="1.10.238.10">
    <property type="entry name" value="EF-hand"/>
    <property type="match status" value="2"/>
</dbReference>
<dbReference type="RefSeq" id="XP_002175957.1">
    <property type="nucleotide sequence ID" value="XM_002175921.2"/>
</dbReference>
<evidence type="ECO:0000256" key="2">
    <source>
        <dbReference type="ARBA" id="ARBA00004134"/>
    </source>
</evidence>
<dbReference type="SMART" id="SM00027">
    <property type="entry name" value="EH"/>
    <property type="match status" value="2"/>
</dbReference>
<feature type="compositionally biased region" description="Polar residues" evidence="19">
    <location>
        <begin position="1296"/>
        <end position="1305"/>
    </location>
</feature>
<evidence type="ECO:0000256" key="3">
    <source>
        <dbReference type="ARBA" id="ARBA00004413"/>
    </source>
</evidence>
<dbReference type="Pfam" id="PF08226">
    <property type="entry name" value="DUF1720"/>
    <property type="match status" value="2"/>
</dbReference>
<dbReference type="Pfam" id="PF02205">
    <property type="entry name" value="WH2"/>
    <property type="match status" value="1"/>
</dbReference>
<keyword evidence="10" id="KW-0254">Endocytosis</keyword>
<keyword evidence="13 18" id="KW-0175">Coiled coil</keyword>
<comment type="subunit">
    <text evidence="5">Component of the PAN1 actin cytoskeleton-regulatory complex.</text>
</comment>
<feature type="compositionally biased region" description="Polar residues" evidence="19">
    <location>
        <begin position="1602"/>
        <end position="1612"/>
    </location>
</feature>
<evidence type="ECO:0000256" key="5">
    <source>
        <dbReference type="ARBA" id="ARBA00011159"/>
    </source>
</evidence>
<evidence type="ECO:0000256" key="17">
    <source>
        <dbReference type="ARBA" id="ARBA00025194"/>
    </source>
</evidence>
<comment type="function">
    <text evidence="17">Component of the PAN1 actin cytoskeleton-regulatory complex required for the internalization of endosomes during actin-coupled endocytosis. The complex links the site of endocytosis to the cell membrane-associated actin cytoskeleton. Mediates uptake of external molecules and vacuolar degradation of plasma membrane proteins. Plays a role in the proper organization of the cell membrane-associated actin cytoskeleton and promotes its destabilization.</text>
</comment>
<evidence type="ECO:0000256" key="1">
    <source>
        <dbReference type="ARBA" id="ARBA00004125"/>
    </source>
</evidence>
<dbReference type="InterPro" id="IPR002048">
    <property type="entry name" value="EF_hand_dom"/>
</dbReference>
<dbReference type="SUPFAM" id="SSF47473">
    <property type="entry name" value="EF-hand"/>
    <property type="match status" value="2"/>
</dbReference>
<dbReference type="PANTHER" id="PTHR11216">
    <property type="entry name" value="EH DOMAIN"/>
    <property type="match status" value="1"/>
</dbReference>
<feature type="compositionally biased region" description="Polar residues" evidence="19">
    <location>
        <begin position="1498"/>
        <end position="1508"/>
    </location>
</feature>
<keyword evidence="8" id="KW-1003">Cell membrane</keyword>
<evidence type="ECO:0000256" key="13">
    <source>
        <dbReference type="ARBA" id="ARBA00023054"/>
    </source>
</evidence>
<gene>
    <name evidence="24" type="primary">pan1</name>
    <name evidence="23" type="ORF">SJAG_04886</name>
</gene>
<feature type="compositionally biased region" description="Low complexity" evidence="19">
    <location>
        <begin position="1408"/>
        <end position="1429"/>
    </location>
</feature>
<keyword evidence="15" id="KW-0009">Actin-binding</keyword>
<dbReference type="GO" id="GO:0030479">
    <property type="term" value="C:actin cortical patch"/>
    <property type="evidence" value="ECO:0007669"/>
    <property type="project" value="UniProtKB-SubCell"/>
</dbReference>
<keyword evidence="14" id="KW-0472">Membrane</keyword>
<evidence type="ECO:0000313" key="23">
    <source>
        <dbReference type="EMBL" id="EEB09664.1"/>
    </source>
</evidence>
<evidence type="ECO:0000256" key="9">
    <source>
        <dbReference type="ARBA" id="ARBA00022490"/>
    </source>
</evidence>
<feature type="compositionally biased region" description="Polar residues" evidence="19">
    <location>
        <begin position="1451"/>
        <end position="1465"/>
    </location>
</feature>
<dbReference type="PROSITE" id="PS50222">
    <property type="entry name" value="EF_HAND_2"/>
    <property type="match status" value="1"/>
</dbReference>
<comment type="similarity">
    <text evidence="4">Belongs to the PAN1 family.</text>
</comment>
<feature type="domain" description="WH2" evidence="22">
    <location>
        <begin position="1603"/>
        <end position="1620"/>
    </location>
</feature>
<dbReference type="FunFam" id="1.10.238.10:FF:000349">
    <property type="entry name" value="Actin cytoskeleton-regulatory complex protein PAN1"/>
    <property type="match status" value="1"/>
</dbReference>
<evidence type="ECO:0000256" key="15">
    <source>
        <dbReference type="ARBA" id="ARBA00023203"/>
    </source>
</evidence>
<dbReference type="GO" id="GO:0003779">
    <property type="term" value="F:actin binding"/>
    <property type="evidence" value="ECO:0007669"/>
    <property type="project" value="UniProtKB-KW"/>
</dbReference>
<feature type="compositionally biased region" description="Pro residues" evidence="19">
    <location>
        <begin position="1382"/>
        <end position="1393"/>
    </location>
</feature>
<dbReference type="InterPro" id="IPR003124">
    <property type="entry name" value="WH2_dom"/>
</dbReference>
<dbReference type="PROSITE" id="PS50031">
    <property type="entry name" value="EH"/>
    <property type="match status" value="2"/>
</dbReference>
<evidence type="ECO:0000256" key="10">
    <source>
        <dbReference type="ARBA" id="ARBA00022583"/>
    </source>
</evidence>
<feature type="domain" description="EH" evidence="20">
    <location>
        <begin position="727"/>
        <end position="816"/>
    </location>
</feature>
<keyword evidence="11" id="KW-0677">Repeat</keyword>
<proteinExistence type="inferred from homology"/>
<dbReference type="Proteomes" id="UP000001744">
    <property type="component" value="Unassembled WGS sequence"/>
</dbReference>
<evidence type="ECO:0000313" key="25">
    <source>
        <dbReference type="Proteomes" id="UP000001744"/>
    </source>
</evidence>
<feature type="compositionally biased region" description="Pro residues" evidence="19">
    <location>
        <begin position="1430"/>
        <end position="1445"/>
    </location>
</feature>
<evidence type="ECO:0000256" key="4">
    <source>
        <dbReference type="ARBA" id="ARBA00009351"/>
    </source>
</evidence>
<dbReference type="GO" id="GO:0005509">
    <property type="term" value="F:calcium ion binding"/>
    <property type="evidence" value="ECO:0007669"/>
    <property type="project" value="InterPro"/>
</dbReference>
<feature type="coiled-coil region" evidence="18">
    <location>
        <begin position="956"/>
        <end position="990"/>
    </location>
</feature>
<dbReference type="Pfam" id="PF12763">
    <property type="entry name" value="EH"/>
    <property type="match status" value="2"/>
</dbReference>
<feature type="compositionally biased region" description="Low complexity" evidence="19">
    <location>
        <begin position="1589"/>
        <end position="1599"/>
    </location>
</feature>
<evidence type="ECO:0000256" key="12">
    <source>
        <dbReference type="ARBA" id="ARBA00022753"/>
    </source>
</evidence>
<name>B6K810_SCHJY</name>
<dbReference type="HOGENOM" id="CLU_240362_0_0_1"/>
<dbReference type="GO" id="GO:0005737">
    <property type="term" value="C:cytoplasm"/>
    <property type="evidence" value="ECO:0000318"/>
    <property type="project" value="GO_Central"/>
</dbReference>
<dbReference type="JaponicusDB" id="SJAG_04886">
    <property type="gene designation" value="pan1"/>
</dbReference>
<evidence type="ECO:0000256" key="8">
    <source>
        <dbReference type="ARBA" id="ARBA00022475"/>
    </source>
</evidence>
<feature type="compositionally biased region" description="Low complexity" evidence="19">
    <location>
        <begin position="1174"/>
        <end position="1190"/>
    </location>
</feature>
<dbReference type="EMBL" id="KE651167">
    <property type="protein sequence ID" value="EEB09664.1"/>
    <property type="molecule type" value="Genomic_DNA"/>
</dbReference>
<dbReference type="InterPro" id="IPR000261">
    <property type="entry name" value="EH_dom"/>
</dbReference>
<evidence type="ECO:0000256" key="11">
    <source>
        <dbReference type="ARBA" id="ARBA00022737"/>
    </source>
</evidence>
<dbReference type="STRING" id="402676.B6K810"/>
<dbReference type="SMART" id="SM00054">
    <property type="entry name" value="EFh"/>
    <property type="match status" value="3"/>
</dbReference>
<dbReference type="eggNOG" id="KOG0998">
    <property type="taxonomic scope" value="Eukaryota"/>
</dbReference>
<organism evidence="23 25">
    <name type="scientific">Schizosaccharomyces japonicus (strain yFS275 / FY16936)</name>
    <name type="common">Fission yeast</name>
    <dbReference type="NCBI Taxonomy" id="402676"/>
    <lineage>
        <taxon>Eukaryota</taxon>
        <taxon>Fungi</taxon>
        <taxon>Dikarya</taxon>
        <taxon>Ascomycota</taxon>
        <taxon>Taphrinomycotina</taxon>
        <taxon>Schizosaccharomycetes</taxon>
        <taxon>Schizosaccharomycetales</taxon>
        <taxon>Schizosaccharomycetaceae</taxon>
        <taxon>Schizosaccharomyces</taxon>
    </lineage>
</organism>
<dbReference type="OMA" id="GMPGQWG"/>
<feature type="region of interest" description="Disordered" evidence="19">
    <location>
        <begin position="1099"/>
        <end position="1141"/>
    </location>
</feature>
<dbReference type="GO" id="GO:0006897">
    <property type="term" value="P:endocytosis"/>
    <property type="evidence" value="ECO:0000318"/>
    <property type="project" value="GO_Central"/>
</dbReference>
<evidence type="ECO:0000256" key="7">
    <source>
        <dbReference type="ARBA" id="ARBA00020728"/>
    </source>
</evidence>
<feature type="compositionally biased region" description="Polar residues" evidence="19">
    <location>
        <begin position="1104"/>
        <end position="1114"/>
    </location>
</feature>
<evidence type="ECO:0000259" key="22">
    <source>
        <dbReference type="PROSITE" id="PS51082"/>
    </source>
</evidence>
<dbReference type="OrthoDB" id="2015333at2759"/>
<comment type="subcellular location">
    <subcellularLocation>
        <location evidence="3">Cell membrane</location>
        <topology evidence="3">Peripheral membrane protein</topology>
        <orientation evidence="3">Cytoplasmic side</orientation>
    </subcellularLocation>
    <subcellularLocation>
        <location evidence="2">Cytoplasm</location>
        <location evidence="2">Cytoskeleton</location>
        <location evidence="2">Actin patch</location>
    </subcellularLocation>
    <subcellularLocation>
        <location evidence="1">Endosome membrane</location>
        <topology evidence="1">Peripheral membrane protein</topology>
        <orientation evidence="1">Cytoplasmic side</orientation>
    </subcellularLocation>
</comment>
<feature type="compositionally biased region" description="Basic and acidic residues" evidence="19">
    <location>
        <begin position="1128"/>
        <end position="1141"/>
    </location>
</feature>
<keyword evidence="9" id="KW-0963">Cytoplasm</keyword>